<dbReference type="AlphaFoldDB" id="A0A653BET4"/>
<name>A0A653BET4_CALMS</name>
<keyword evidence="2 5" id="KW-0479">Metal-binding</keyword>
<evidence type="ECO:0000256" key="4">
    <source>
        <dbReference type="ARBA" id="ARBA00023004"/>
    </source>
</evidence>
<evidence type="ECO:0008006" key="9">
    <source>
        <dbReference type="Google" id="ProtNLM"/>
    </source>
</evidence>
<dbReference type="GO" id="GO:0042574">
    <property type="term" value="P:retinal metabolic process"/>
    <property type="evidence" value="ECO:0007669"/>
    <property type="project" value="TreeGrafter"/>
</dbReference>
<protein>
    <recommendedName>
        <fullName evidence="9">Carotenoid isomerooxygenase</fullName>
    </recommendedName>
</protein>
<dbReference type="InterPro" id="IPR004294">
    <property type="entry name" value="Carotenoid_Oase"/>
</dbReference>
<comment type="cofactor">
    <cofactor evidence="5">
        <name>Fe(2+)</name>
        <dbReference type="ChEBI" id="CHEBI:29033"/>
    </cofactor>
    <text evidence="5">Binds 1 Fe(2+) ion per subunit.</text>
</comment>
<evidence type="ECO:0000313" key="8">
    <source>
        <dbReference type="Proteomes" id="UP000410492"/>
    </source>
</evidence>
<dbReference type="GO" id="GO:0016121">
    <property type="term" value="P:carotene catabolic process"/>
    <property type="evidence" value="ECO:0007669"/>
    <property type="project" value="TreeGrafter"/>
</dbReference>
<feature type="binding site" evidence="5">
    <location>
        <position position="289"/>
    </location>
    <ligand>
        <name>Fe cation</name>
        <dbReference type="ChEBI" id="CHEBI:24875"/>
        <note>catalytic</note>
    </ligand>
</feature>
<feature type="binding site" evidence="5">
    <location>
        <position position="574"/>
    </location>
    <ligand>
        <name>Fe cation</name>
        <dbReference type="ChEBI" id="CHEBI:24875"/>
        <note>catalytic</note>
    </ligand>
</feature>
<proteinExistence type="inferred from homology"/>
<evidence type="ECO:0000256" key="2">
    <source>
        <dbReference type="ARBA" id="ARBA00022723"/>
    </source>
</evidence>
<dbReference type="GO" id="GO:0003834">
    <property type="term" value="F:beta-carotene 15,15'-dioxygenase activity"/>
    <property type="evidence" value="ECO:0007669"/>
    <property type="project" value="TreeGrafter"/>
</dbReference>
<reference evidence="7 8" key="1">
    <citation type="submission" date="2019-01" db="EMBL/GenBank/DDBJ databases">
        <authorList>
            <person name="Sayadi A."/>
        </authorList>
    </citation>
    <scope>NUCLEOTIDE SEQUENCE [LARGE SCALE GENOMIC DNA]</scope>
</reference>
<evidence type="ECO:0000256" key="5">
    <source>
        <dbReference type="PIRSR" id="PIRSR604294-1"/>
    </source>
</evidence>
<evidence type="ECO:0000313" key="7">
    <source>
        <dbReference type="EMBL" id="VEN33794.1"/>
    </source>
</evidence>
<dbReference type="GO" id="GO:0046872">
    <property type="term" value="F:metal ion binding"/>
    <property type="evidence" value="ECO:0007669"/>
    <property type="project" value="UniProtKB-KW"/>
</dbReference>
<dbReference type="Pfam" id="PF03055">
    <property type="entry name" value="RPE65"/>
    <property type="match status" value="1"/>
</dbReference>
<sequence>MEGTHNQKGNFDADETCPSGRSTPIFAWTPLPQRRKLRFTEHKKDESATKELELYPNCDVNVWLRSCEEEIVEPLNGVIKGHIPPWLNGSLIRNGPGSLKAGNDEFSHLFDSSALLHRYGIKNGKVTYQCRFLQSDVYKKNWSANRIVLTEFGTRSVPDPCHTIFQRIAAVFNNEASDNAMISVYPIGDELYAFTEIPTIHRINKETLETEGKININDYLSIVNHTSHPHVLPDGTVYNLGTTIYATGPYHTIVKFPRDEKCDANTMFKNAKIVAEIPTRWPLNPSYMHTFGLTENFFIIVEQPLCISVPGMISAKFNNEPLAGCFRWYHEEYTQINVISRKTGALVCKFQAEAFFYLHIIHQYEVKDYIIIDICMYKDPSMLDCMYIETMKSMQQNPNYAKMFRGRPARFVLPLNPEGITAEGMNKNLIELENTKAKAYYLPNGEILVKPERIVDLGCETPRIHYENYLGKPYRYFYAISSDVDAKNPGTIIKVDTITRSSKTWCEENCYPSEPIFVPRPNFKCEDDGIVLASLVWGRDDTNHAGLLILDAQTFTEIGRAEFTTPGPVPKCLHGWFCPKYEQFN</sequence>
<comment type="similarity">
    <text evidence="1">Belongs to the carotenoid oxygenase family.</text>
</comment>
<evidence type="ECO:0000256" key="3">
    <source>
        <dbReference type="ARBA" id="ARBA00023002"/>
    </source>
</evidence>
<evidence type="ECO:0000256" key="1">
    <source>
        <dbReference type="ARBA" id="ARBA00006787"/>
    </source>
</evidence>
<dbReference type="PANTHER" id="PTHR10543">
    <property type="entry name" value="BETA-CAROTENE DIOXYGENASE"/>
    <property type="match status" value="1"/>
</dbReference>
<keyword evidence="3" id="KW-0560">Oxidoreductase</keyword>
<dbReference type="PANTHER" id="PTHR10543:SF24">
    <property type="entry name" value="CAROTENOID ISOMEROOXYGENASE"/>
    <property type="match status" value="1"/>
</dbReference>
<gene>
    <name evidence="7" type="ORF">CALMAC_LOCUS221</name>
</gene>
<organism evidence="7 8">
    <name type="scientific">Callosobruchus maculatus</name>
    <name type="common">Southern cowpea weevil</name>
    <name type="synonym">Pulse bruchid</name>
    <dbReference type="NCBI Taxonomy" id="64391"/>
    <lineage>
        <taxon>Eukaryota</taxon>
        <taxon>Metazoa</taxon>
        <taxon>Ecdysozoa</taxon>
        <taxon>Arthropoda</taxon>
        <taxon>Hexapoda</taxon>
        <taxon>Insecta</taxon>
        <taxon>Pterygota</taxon>
        <taxon>Neoptera</taxon>
        <taxon>Endopterygota</taxon>
        <taxon>Coleoptera</taxon>
        <taxon>Polyphaga</taxon>
        <taxon>Cucujiformia</taxon>
        <taxon>Chrysomeloidea</taxon>
        <taxon>Chrysomelidae</taxon>
        <taxon>Bruchinae</taxon>
        <taxon>Bruchini</taxon>
        <taxon>Callosobruchus</taxon>
    </lineage>
</organism>
<keyword evidence="8" id="KW-1185">Reference proteome</keyword>
<accession>A0A653BET4</accession>
<dbReference type="GO" id="GO:0010436">
    <property type="term" value="F:carotenoid dioxygenase activity"/>
    <property type="evidence" value="ECO:0007669"/>
    <property type="project" value="TreeGrafter"/>
</dbReference>
<dbReference type="EMBL" id="CAACVG010000242">
    <property type="protein sequence ID" value="VEN33794.1"/>
    <property type="molecule type" value="Genomic_DNA"/>
</dbReference>
<evidence type="ECO:0000256" key="6">
    <source>
        <dbReference type="SAM" id="MobiDB-lite"/>
    </source>
</evidence>
<feature type="binding site" evidence="5">
    <location>
        <position position="228"/>
    </location>
    <ligand>
        <name>Fe cation</name>
        <dbReference type="ChEBI" id="CHEBI:24875"/>
        <note>catalytic</note>
    </ligand>
</feature>
<dbReference type="Proteomes" id="UP000410492">
    <property type="component" value="Unassembled WGS sequence"/>
</dbReference>
<keyword evidence="4 5" id="KW-0408">Iron</keyword>
<feature type="region of interest" description="Disordered" evidence="6">
    <location>
        <begin position="1"/>
        <end position="24"/>
    </location>
</feature>
<dbReference type="OrthoDB" id="1069523at2759"/>
<feature type="binding site" evidence="5">
    <location>
        <position position="359"/>
    </location>
    <ligand>
        <name>Fe cation</name>
        <dbReference type="ChEBI" id="CHEBI:24875"/>
        <note>catalytic</note>
    </ligand>
</feature>